<dbReference type="InterPro" id="IPR050245">
    <property type="entry name" value="PrsA_foldase"/>
</dbReference>
<sequence>MNRRAASLIFLIVTCLQPYTFAAEREELKSIVATVNGKQITQEMVAEKLKNITSTDPATLISMKREIIDQMITDILTEEFVDKQGLIVAPEEIEREIGQIKNTISGNQKYDNQSLEQILTSIGSDINEFKRGIKYSIALEKYFHRKLDDTTLRKYFDENKGVFNGETVKVSHILIDTRNMKTEKEFTQALEHIKSIKKEIDQGMTFEEAARKYSDCPSTQNGGDLGFIQRKGNFAKAFLDTAFSLKVGQISGPVQTEYGYHLIKVTEKKEGAPIRFDDVREKVRLEALDAEILKLLDQLRREARIVISQ</sequence>
<evidence type="ECO:0000256" key="1">
    <source>
        <dbReference type="PROSITE-ProRule" id="PRU00278"/>
    </source>
</evidence>
<dbReference type="PROSITE" id="PS50198">
    <property type="entry name" value="PPIC_PPIASE_2"/>
    <property type="match status" value="1"/>
</dbReference>
<dbReference type="Pfam" id="PF13624">
    <property type="entry name" value="SurA_N_3"/>
    <property type="match status" value="1"/>
</dbReference>
<evidence type="ECO:0000313" key="4">
    <source>
        <dbReference type="EMBL" id="OOP57740.1"/>
    </source>
</evidence>
<dbReference type="Pfam" id="PF13616">
    <property type="entry name" value="Rotamase_3"/>
    <property type="match status" value="1"/>
</dbReference>
<keyword evidence="1" id="KW-0413">Isomerase</keyword>
<protein>
    <recommendedName>
        <fullName evidence="3">PpiC domain-containing protein</fullName>
    </recommendedName>
</protein>
<dbReference type="InterPro" id="IPR000297">
    <property type="entry name" value="PPIase_PpiC"/>
</dbReference>
<dbReference type="STRING" id="1004156.AYP45_01845"/>
<dbReference type="GO" id="GO:0003755">
    <property type="term" value="F:peptidyl-prolyl cis-trans isomerase activity"/>
    <property type="evidence" value="ECO:0007669"/>
    <property type="project" value="UniProtKB-KW"/>
</dbReference>
<accession>A0A1V4AX86</accession>
<dbReference type="PROSITE" id="PS01096">
    <property type="entry name" value="PPIC_PPIASE_1"/>
    <property type="match status" value="1"/>
</dbReference>
<feature type="signal peptide" evidence="2">
    <location>
        <begin position="1"/>
        <end position="22"/>
    </location>
</feature>
<feature type="chain" id="PRO_5010728651" description="PpiC domain-containing protein" evidence="2">
    <location>
        <begin position="23"/>
        <end position="309"/>
    </location>
</feature>
<dbReference type="PANTHER" id="PTHR47245:SF2">
    <property type="entry name" value="PEPTIDYL-PROLYL CIS-TRANS ISOMERASE HP_0175-RELATED"/>
    <property type="match status" value="1"/>
</dbReference>
<dbReference type="Gene3D" id="1.10.4030.10">
    <property type="entry name" value="Porin chaperone SurA, peptide-binding domain"/>
    <property type="match status" value="1"/>
</dbReference>
<dbReference type="EMBL" id="AYTS01000017">
    <property type="protein sequence ID" value="OOP57740.1"/>
    <property type="molecule type" value="Genomic_DNA"/>
</dbReference>
<keyword evidence="2" id="KW-0732">Signal</keyword>
<evidence type="ECO:0000259" key="3">
    <source>
        <dbReference type="PROSITE" id="PS50198"/>
    </source>
</evidence>
<dbReference type="Gene3D" id="3.10.50.40">
    <property type="match status" value="1"/>
</dbReference>
<dbReference type="Proteomes" id="UP000189681">
    <property type="component" value="Unassembled WGS sequence"/>
</dbReference>
<keyword evidence="1" id="KW-0697">Rotamase</keyword>
<reference evidence="4 5" key="1">
    <citation type="journal article" date="2017" name="Water Res.">
        <title>Discovery and metagenomic analysis of an anammox bacterial enrichment related to Candidatus "Brocadia caroliniensis" in a full-scale glycerol-fed nitritation-denitritation separate centrate treatment process.</title>
        <authorList>
            <person name="Park H."/>
            <person name="Brotto A.C."/>
            <person name="van Loosdrecht M.C."/>
            <person name="Chandran K."/>
        </authorList>
    </citation>
    <scope>NUCLEOTIDE SEQUENCE [LARGE SCALE GENOMIC DNA]</scope>
    <source>
        <strain evidence="4">26THWARD</strain>
    </source>
</reference>
<dbReference type="PANTHER" id="PTHR47245">
    <property type="entry name" value="PEPTIDYLPROLYL ISOMERASE"/>
    <property type="match status" value="1"/>
</dbReference>
<dbReference type="InterPro" id="IPR046357">
    <property type="entry name" value="PPIase_dom_sf"/>
</dbReference>
<feature type="domain" description="PpiC" evidence="3">
    <location>
        <begin position="165"/>
        <end position="267"/>
    </location>
</feature>
<proteinExistence type="predicted"/>
<evidence type="ECO:0000256" key="2">
    <source>
        <dbReference type="SAM" id="SignalP"/>
    </source>
</evidence>
<organism evidence="4 5">
    <name type="scientific">Candidatus Brocadia carolinensis</name>
    <dbReference type="NCBI Taxonomy" id="1004156"/>
    <lineage>
        <taxon>Bacteria</taxon>
        <taxon>Pseudomonadati</taxon>
        <taxon>Planctomycetota</taxon>
        <taxon>Candidatus Brocadiia</taxon>
        <taxon>Candidatus Brocadiales</taxon>
        <taxon>Candidatus Brocadiaceae</taxon>
        <taxon>Candidatus Brocadia</taxon>
    </lineage>
</organism>
<gene>
    <name evidence="4" type="ORF">AYP45_01845</name>
</gene>
<dbReference type="InterPro" id="IPR027304">
    <property type="entry name" value="Trigger_fact/SurA_dom_sf"/>
</dbReference>
<comment type="caution">
    <text evidence="4">The sequence shown here is derived from an EMBL/GenBank/DDBJ whole genome shotgun (WGS) entry which is preliminary data.</text>
</comment>
<name>A0A1V4AX86_9BACT</name>
<evidence type="ECO:0000313" key="5">
    <source>
        <dbReference type="Proteomes" id="UP000189681"/>
    </source>
</evidence>
<dbReference type="SUPFAM" id="SSF109998">
    <property type="entry name" value="Triger factor/SurA peptide-binding domain-like"/>
    <property type="match status" value="1"/>
</dbReference>
<dbReference type="InterPro" id="IPR023058">
    <property type="entry name" value="PPIase_PpiC_CS"/>
</dbReference>
<dbReference type="AlphaFoldDB" id="A0A1V4AX86"/>
<dbReference type="SUPFAM" id="SSF54534">
    <property type="entry name" value="FKBP-like"/>
    <property type="match status" value="1"/>
</dbReference>